<dbReference type="AlphaFoldDB" id="A0AA38IY43"/>
<reference evidence="1" key="1">
    <citation type="journal article" date="2023" name="G3 (Bethesda)">
        <title>Whole genome assemblies of Zophobas morio and Tenebrio molitor.</title>
        <authorList>
            <person name="Kaur S."/>
            <person name="Stinson S.A."/>
            <person name="diCenzo G.C."/>
        </authorList>
    </citation>
    <scope>NUCLEOTIDE SEQUENCE</scope>
    <source>
        <strain evidence="1">QUZm001</strain>
    </source>
</reference>
<dbReference type="EMBL" id="JALNTZ010000002">
    <property type="protein sequence ID" value="KAJ3662681.1"/>
    <property type="molecule type" value="Genomic_DNA"/>
</dbReference>
<keyword evidence="2" id="KW-1185">Reference proteome</keyword>
<dbReference type="Proteomes" id="UP001168821">
    <property type="component" value="Unassembled WGS sequence"/>
</dbReference>
<protein>
    <submittedName>
        <fullName evidence="1">Uncharacterized protein</fullName>
    </submittedName>
</protein>
<evidence type="ECO:0000313" key="2">
    <source>
        <dbReference type="Proteomes" id="UP001168821"/>
    </source>
</evidence>
<name>A0AA38IY43_9CUCU</name>
<organism evidence="1 2">
    <name type="scientific">Zophobas morio</name>
    <dbReference type="NCBI Taxonomy" id="2755281"/>
    <lineage>
        <taxon>Eukaryota</taxon>
        <taxon>Metazoa</taxon>
        <taxon>Ecdysozoa</taxon>
        <taxon>Arthropoda</taxon>
        <taxon>Hexapoda</taxon>
        <taxon>Insecta</taxon>
        <taxon>Pterygota</taxon>
        <taxon>Neoptera</taxon>
        <taxon>Endopterygota</taxon>
        <taxon>Coleoptera</taxon>
        <taxon>Polyphaga</taxon>
        <taxon>Cucujiformia</taxon>
        <taxon>Tenebrionidae</taxon>
        <taxon>Zophobas</taxon>
    </lineage>
</organism>
<evidence type="ECO:0000313" key="1">
    <source>
        <dbReference type="EMBL" id="KAJ3662681.1"/>
    </source>
</evidence>
<proteinExistence type="predicted"/>
<dbReference type="PANTHER" id="PTHR45823">
    <property type="entry name" value="T-SNARE COILED-COIL HOMOLOGY DOMAIN-CONTAINING PROTEIN"/>
    <property type="match status" value="1"/>
</dbReference>
<sequence>MQHPLVHVMRRRLLEQFNYPPMMVRHLGHQSSYKKPFEAAATANLWKEEQKATALVIDLRGAALEILQTLSDEDVSKYNALTTALELRFRDEQLKEVFPTQLKTRELENLYKLYKIVTANR</sequence>
<dbReference type="PANTHER" id="PTHR45823:SF1">
    <property type="entry name" value="T-SNARE COILED-COIL HOMOLOGY DOMAIN-CONTAINING PROTEIN"/>
    <property type="match status" value="1"/>
</dbReference>
<gene>
    <name evidence="1" type="ORF">Zmor_007017</name>
</gene>
<comment type="caution">
    <text evidence="1">The sequence shown here is derived from an EMBL/GenBank/DDBJ whole genome shotgun (WGS) entry which is preliminary data.</text>
</comment>
<accession>A0AA38IY43</accession>